<sequence>MDIMGVTSAFVHKRSKKTKNKFVHPNKSSRVVDFDTKTKQEPIEVDNRYSYITSSTSFSSTISENCMHLASNLKKYHEETSGSSNDRRNSSKVAKKRKEAPEKSYYPLITRLCQRCNYIWKTHSDLRLHRDSEHPNYSISDLLVIEIKVPKEDSRTKVGNLVGCLIRAASNEKRETKPKLDKRNSNSKRTSLRLKAQKRLSGKGPLSFPKPNTTFSEKETFLHSLGLINTVRLQIHCNKSSANVKLPECFVKLERLK</sequence>
<dbReference type="EMBL" id="CAXLJM020000057">
    <property type="protein sequence ID" value="CAL8118294.1"/>
    <property type="molecule type" value="Genomic_DNA"/>
</dbReference>
<dbReference type="Proteomes" id="UP001642540">
    <property type="component" value="Unassembled WGS sequence"/>
</dbReference>
<comment type="caution">
    <text evidence="3">The sequence shown here is derived from an EMBL/GenBank/DDBJ whole genome shotgun (WGS) entry which is preliminary data.</text>
</comment>
<gene>
    <name evidence="3" type="ORF">ODALV1_LOCUS18070</name>
</gene>
<feature type="domain" description="C2H2-type" evidence="2">
    <location>
        <begin position="113"/>
        <end position="134"/>
    </location>
</feature>
<evidence type="ECO:0000313" key="3">
    <source>
        <dbReference type="EMBL" id="CAL8118294.1"/>
    </source>
</evidence>
<name>A0ABP1R7N4_9HEXA</name>
<dbReference type="PROSITE" id="PS00028">
    <property type="entry name" value="ZINC_FINGER_C2H2_1"/>
    <property type="match status" value="1"/>
</dbReference>
<dbReference type="InterPro" id="IPR013087">
    <property type="entry name" value="Znf_C2H2_type"/>
</dbReference>
<evidence type="ECO:0000259" key="2">
    <source>
        <dbReference type="PROSITE" id="PS00028"/>
    </source>
</evidence>
<feature type="region of interest" description="Disordered" evidence="1">
    <location>
        <begin position="173"/>
        <end position="193"/>
    </location>
</feature>
<keyword evidence="4" id="KW-1185">Reference proteome</keyword>
<proteinExistence type="predicted"/>
<reference evidence="3 4" key="1">
    <citation type="submission" date="2024-08" db="EMBL/GenBank/DDBJ databases">
        <authorList>
            <person name="Cucini C."/>
            <person name="Frati F."/>
        </authorList>
    </citation>
    <scope>NUCLEOTIDE SEQUENCE [LARGE SCALE GENOMIC DNA]</scope>
</reference>
<evidence type="ECO:0000313" key="4">
    <source>
        <dbReference type="Proteomes" id="UP001642540"/>
    </source>
</evidence>
<feature type="compositionally biased region" description="Basic and acidic residues" evidence="1">
    <location>
        <begin position="173"/>
        <end position="184"/>
    </location>
</feature>
<evidence type="ECO:0000256" key="1">
    <source>
        <dbReference type="SAM" id="MobiDB-lite"/>
    </source>
</evidence>
<protein>
    <recommendedName>
        <fullName evidence="2">C2H2-type domain-containing protein</fullName>
    </recommendedName>
</protein>
<feature type="compositionally biased region" description="Basic and acidic residues" evidence="1">
    <location>
        <begin position="77"/>
        <end position="89"/>
    </location>
</feature>
<accession>A0ABP1R7N4</accession>
<feature type="region of interest" description="Disordered" evidence="1">
    <location>
        <begin position="77"/>
        <end position="100"/>
    </location>
</feature>
<organism evidence="3 4">
    <name type="scientific">Orchesella dallaii</name>
    <dbReference type="NCBI Taxonomy" id="48710"/>
    <lineage>
        <taxon>Eukaryota</taxon>
        <taxon>Metazoa</taxon>
        <taxon>Ecdysozoa</taxon>
        <taxon>Arthropoda</taxon>
        <taxon>Hexapoda</taxon>
        <taxon>Collembola</taxon>
        <taxon>Entomobryomorpha</taxon>
        <taxon>Entomobryoidea</taxon>
        <taxon>Orchesellidae</taxon>
        <taxon>Orchesellinae</taxon>
        <taxon>Orchesella</taxon>
    </lineage>
</organism>